<dbReference type="PIRSF" id="PIRSF033091">
    <property type="entry name" value="Pesterase_YhaO"/>
    <property type="match status" value="1"/>
</dbReference>
<evidence type="ECO:0000256" key="1">
    <source>
        <dbReference type="ARBA" id="ARBA00022801"/>
    </source>
</evidence>
<keyword evidence="4" id="KW-1185">Reference proteome</keyword>
<feature type="domain" description="Calcineurin-like phosphoesterase" evidence="2">
    <location>
        <begin position="11"/>
        <end position="210"/>
    </location>
</feature>
<dbReference type="InterPro" id="IPR014576">
    <property type="entry name" value="Pesterase_YhaO"/>
</dbReference>
<dbReference type="AlphaFoldDB" id="A0A430AGD7"/>
<dbReference type="InterPro" id="IPR004843">
    <property type="entry name" value="Calcineurin-like_PHP"/>
</dbReference>
<evidence type="ECO:0000259" key="2">
    <source>
        <dbReference type="Pfam" id="PF00149"/>
    </source>
</evidence>
<accession>A0A430AGD7</accession>
<dbReference type="PANTHER" id="PTHR30337:SF7">
    <property type="entry name" value="PHOSPHOESTERASE"/>
    <property type="match status" value="1"/>
</dbReference>
<dbReference type="GO" id="GO:0016787">
    <property type="term" value="F:hydrolase activity"/>
    <property type="evidence" value="ECO:0007669"/>
    <property type="project" value="UniProtKB-KW"/>
</dbReference>
<dbReference type="SUPFAM" id="SSF56300">
    <property type="entry name" value="Metallo-dependent phosphatases"/>
    <property type="match status" value="1"/>
</dbReference>
<dbReference type="CDD" id="cd00840">
    <property type="entry name" value="MPP_Mre11_N"/>
    <property type="match status" value="1"/>
</dbReference>
<dbReference type="Proteomes" id="UP000288669">
    <property type="component" value="Unassembled WGS sequence"/>
</dbReference>
<dbReference type="InterPro" id="IPR050535">
    <property type="entry name" value="DNA_Repair-Maintenance_Comp"/>
</dbReference>
<dbReference type="InterPro" id="IPR029052">
    <property type="entry name" value="Metallo-depent_PP-like"/>
</dbReference>
<dbReference type="OrthoDB" id="9773856at2"/>
<comment type="caution">
    <text evidence="3">The sequence shown here is derived from an EMBL/GenBank/DDBJ whole genome shotgun (WGS) entry which is preliminary data.</text>
</comment>
<dbReference type="Pfam" id="PF00149">
    <property type="entry name" value="Metallophos"/>
    <property type="match status" value="1"/>
</dbReference>
<evidence type="ECO:0000313" key="3">
    <source>
        <dbReference type="EMBL" id="RSU06960.1"/>
    </source>
</evidence>
<name>A0A430AGD7_9ENTE</name>
<sequence>MEKEKGGEQVKFVHTADLHLERPFAGVGNMPIEVLEKLQYKDQHMLEAIINYALKEQVDFVLFSGDTFHQPHVTIKMQAFFMQQLTRLDEQNIPVVLIFGNHDYYASERYWFSFPKNVYLFDSEQVQTLVLETKTKEKVALTGFSYENRWIQAAKIQEFPVRSREIDYQIGLYHGQIRGGDQKEHYAPFSVAELKEKGYDYWALGHIHQPMVLSKSPLSIYPGTPMGHTKKEQALRGVVLVEIQKEHTRYRWQAVTDIAFEQVELELKEVDTPKQIISAIQEKMSAHSLSVSDSFQFVTLKLRIGGELSQEIQNEIETPEFLSHIQQIIFRMTGETIWLTEIRCEWQQQEGDSLLPIVFSSEDFKQIIDKYEKQAFFEELMAPLYQQPILRDLLACDEASRSEIANEAIEQVKQQLGMGVKKTDGN</sequence>
<dbReference type="EMBL" id="NGJZ01000002">
    <property type="protein sequence ID" value="RSU06960.1"/>
    <property type="molecule type" value="Genomic_DNA"/>
</dbReference>
<keyword evidence="1" id="KW-0378">Hydrolase</keyword>
<dbReference type="PANTHER" id="PTHR30337">
    <property type="entry name" value="COMPONENT OF ATP-DEPENDENT DSDNA EXONUCLEASE"/>
    <property type="match status" value="1"/>
</dbReference>
<evidence type="ECO:0000313" key="4">
    <source>
        <dbReference type="Proteomes" id="UP000288669"/>
    </source>
</evidence>
<gene>
    <name evidence="3" type="ORF">CBF30_06785</name>
</gene>
<organism evidence="3 4">
    <name type="scientific">Vagococcus entomophilus</name>
    <dbReference type="NCBI Taxonomy" id="1160095"/>
    <lineage>
        <taxon>Bacteria</taxon>
        <taxon>Bacillati</taxon>
        <taxon>Bacillota</taxon>
        <taxon>Bacilli</taxon>
        <taxon>Lactobacillales</taxon>
        <taxon>Enterococcaceae</taxon>
        <taxon>Vagococcus</taxon>
    </lineage>
</organism>
<protein>
    <recommendedName>
        <fullName evidence="2">Calcineurin-like phosphoesterase domain-containing protein</fullName>
    </recommendedName>
</protein>
<dbReference type="InterPro" id="IPR041796">
    <property type="entry name" value="Mre11_N"/>
</dbReference>
<reference evidence="3 4" key="1">
    <citation type="submission" date="2017-05" db="EMBL/GenBank/DDBJ databases">
        <title>Vagococcus spp. assemblies.</title>
        <authorList>
            <person name="Gulvik C.A."/>
        </authorList>
    </citation>
    <scope>NUCLEOTIDE SEQUENCE [LARGE SCALE GENOMIC DNA]</scope>
    <source>
        <strain evidence="3 4">DSM 24756</strain>
    </source>
</reference>
<proteinExistence type="predicted"/>
<dbReference type="Gene3D" id="3.60.21.10">
    <property type="match status" value="1"/>
</dbReference>